<comment type="subunit">
    <text evidence="8">Part of the 30S ribosomal subunit. Forms a tight complex with proteins S10 and S14.</text>
</comment>
<dbReference type="RefSeq" id="WP_163297474.1">
    <property type="nucleotide sequence ID" value="NZ_JAAGRR010000002.1"/>
</dbReference>
<dbReference type="GO" id="GO:0006412">
    <property type="term" value="P:translation"/>
    <property type="evidence" value="ECO:0007669"/>
    <property type="project" value="UniProtKB-UniRule"/>
</dbReference>
<evidence type="ECO:0000313" key="12">
    <source>
        <dbReference type="Proteomes" id="UP000469346"/>
    </source>
</evidence>
<evidence type="ECO:0000256" key="5">
    <source>
        <dbReference type="ARBA" id="ARBA00023274"/>
    </source>
</evidence>
<proteinExistence type="inferred from homology"/>
<dbReference type="SUPFAM" id="SSF54814">
    <property type="entry name" value="Prokaryotic type KH domain (KH-domain type II)"/>
    <property type="match status" value="1"/>
</dbReference>
<dbReference type="InterPro" id="IPR015946">
    <property type="entry name" value="KH_dom-like_a/b"/>
</dbReference>
<dbReference type="SMART" id="SM00322">
    <property type="entry name" value="KH"/>
    <property type="match status" value="1"/>
</dbReference>
<dbReference type="InterPro" id="IPR005704">
    <property type="entry name" value="Ribosomal_uS3_bac-typ"/>
</dbReference>
<dbReference type="FunFam" id="3.30.300.20:FF:000001">
    <property type="entry name" value="30S ribosomal protein S3"/>
    <property type="match status" value="1"/>
</dbReference>
<dbReference type="InterPro" id="IPR009019">
    <property type="entry name" value="KH_sf_prok-type"/>
</dbReference>
<dbReference type="Proteomes" id="UP000469346">
    <property type="component" value="Unassembled WGS sequence"/>
</dbReference>
<dbReference type="Pfam" id="PF07650">
    <property type="entry name" value="KH_2"/>
    <property type="match status" value="1"/>
</dbReference>
<evidence type="ECO:0000256" key="8">
    <source>
        <dbReference type="HAMAP-Rule" id="MF_01309"/>
    </source>
</evidence>
<accession>A0A6N9TNF5</accession>
<dbReference type="GO" id="GO:0019843">
    <property type="term" value="F:rRNA binding"/>
    <property type="evidence" value="ECO:0007669"/>
    <property type="project" value="UniProtKB-UniRule"/>
</dbReference>
<evidence type="ECO:0000256" key="2">
    <source>
        <dbReference type="ARBA" id="ARBA00022730"/>
    </source>
</evidence>
<dbReference type="GO" id="GO:0003735">
    <property type="term" value="F:structural constituent of ribosome"/>
    <property type="evidence" value="ECO:0007669"/>
    <property type="project" value="InterPro"/>
</dbReference>
<evidence type="ECO:0000256" key="1">
    <source>
        <dbReference type="ARBA" id="ARBA00010761"/>
    </source>
</evidence>
<dbReference type="GO" id="GO:0022627">
    <property type="term" value="C:cytosolic small ribosomal subunit"/>
    <property type="evidence" value="ECO:0007669"/>
    <property type="project" value="TreeGrafter"/>
</dbReference>
<dbReference type="Gene3D" id="3.30.300.20">
    <property type="match status" value="1"/>
</dbReference>
<evidence type="ECO:0000256" key="3">
    <source>
        <dbReference type="ARBA" id="ARBA00022884"/>
    </source>
</evidence>
<keyword evidence="12" id="KW-1185">Reference proteome</keyword>
<dbReference type="GO" id="GO:0003729">
    <property type="term" value="F:mRNA binding"/>
    <property type="evidence" value="ECO:0007669"/>
    <property type="project" value="UniProtKB-UniRule"/>
</dbReference>
<dbReference type="NCBIfam" id="TIGR01009">
    <property type="entry name" value="rpsC_bact"/>
    <property type="match status" value="1"/>
</dbReference>
<dbReference type="PROSITE" id="PS00548">
    <property type="entry name" value="RIBOSOMAL_S3"/>
    <property type="match status" value="1"/>
</dbReference>
<dbReference type="InterPro" id="IPR057258">
    <property type="entry name" value="Ribosomal_uS3"/>
</dbReference>
<dbReference type="Gene3D" id="3.30.1140.32">
    <property type="entry name" value="Ribosomal protein S3, C-terminal domain"/>
    <property type="match status" value="1"/>
</dbReference>
<dbReference type="InterPro" id="IPR036419">
    <property type="entry name" value="Ribosomal_S3_C_sf"/>
</dbReference>
<comment type="caution">
    <text evidence="11">The sequence shown here is derived from an EMBL/GenBank/DDBJ whole genome shotgun (WGS) entry which is preliminary data.</text>
</comment>
<keyword evidence="4 8" id="KW-0689">Ribosomal protein</keyword>
<gene>
    <name evidence="8 11" type="primary">rpsC</name>
    <name evidence="11" type="ORF">G3N55_00420</name>
</gene>
<dbReference type="PANTHER" id="PTHR11760:SF19">
    <property type="entry name" value="SMALL RIBOSOMAL SUBUNIT PROTEIN US3C"/>
    <property type="match status" value="1"/>
</dbReference>
<dbReference type="InterPro" id="IPR001351">
    <property type="entry name" value="Ribosomal_uS3_C"/>
</dbReference>
<evidence type="ECO:0000256" key="7">
    <source>
        <dbReference type="ARBA" id="ARBA00035257"/>
    </source>
</evidence>
<evidence type="ECO:0000256" key="6">
    <source>
        <dbReference type="ARBA" id="ARBA00024998"/>
    </source>
</evidence>
<dbReference type="PROSITE" id="PS50823">
    <property type="entry name" value="KH_TYPE_2"/>
    <property type="match status" value="1"/>
</dbReference>
<evidence type="ECO:0000256" key="4">
    <source>
        <dbReference type="ARBA" id="ARBA00022980"/>
    </source>
</evidence>
<protein>
    <recommendedName>
        <fullName evidence="7 8">Small ribosomal subunit protein uS3</fullName>
    </recommendedName>
</protein>
<keyword evidence="2 8" id="KW-0699">rRNA-binding</keyword>
<evidence type="ECO:0000259" key="10">
    <source>
        <dbReference type="PROSITE" id="PS50823"/>
    </source>
</evidence>
<keyword evidence="3 8" id="KW-0694">RNA-binding</keyword>
<dbReference type="PANTHER" id="PTHR11760">
    <property type="entry name" value="30S/40S RIBOSOMAL PROTEIN S3"/>
    <property type="match status" value="1"/>
</dbReference>
<dbReference type="FunFam" id="3.30.1140.32:FF:000002">
    <property type="entry name" value="30S ribosomal protein S3"/>
    <property type="match status" value="1"/>
</dbReference>
<dbReference type="InterPro" id="IPR018280">
    <property type="entry name" value="Ribosomal_uS3_CS"/>
</dbReference>
<dbReference type="InterPro" id="IPR004044">
    <property type="entry name" value="KH_dom_type_2"/>
</dbReference>
<reference evidence="11 12" key="1">
    <citation type="submission" date="2020-02" db="EMBL/GenBank/DDBJ databases">
        <title>Comparative genomics of sulfur disproportionating microorganisms.</title>
        <authorList>
            <person name="Ward L.M."/>
            <person name="Bertran E."/>
            <person name="Johnston D.T."/>
        </authorList>
    </citation>
    <scope>NUCLEOTIDE SEQUENCE [LARGE SCALE GENOMIC DNA]</scope>
    <source>
        <strain evidence="11 12">DSM 100025</strain>
    </source>
</reference>
<feature type="domain" description="KH type-2" evidence="10">
    <location>
        <begin position="38"/>
        <end position="106"/>
    </location>
</feature>
<dbReference type="EMBL" id="JAAGRR010000002">
    <property type="protein sequence ID" value="NDY41314.1"/>
    <property type="molecule type" value="Genomic_DNA"/>
</dbReference>
<dbReference type="HAMAP" id="MF_01309_B">
    <property type="entry name" value="Ribosomal_uS3_B"/>
    <property type="match status" value="1"/>
</dbReference>
<keyword evidence="5 8" id="KW-0687">Ribonucleoprotein</keyword>
<sequence>MGQKVNPVGLRLKVIRTWDSRWFAEKGVADLVYEDHLVRTYVKEKVAHAGISKIEIERAAQRLRLKIHTARPGIVIGKKGVEIEALKKGVEKLVKRPVAIDIVEVRRPEVDAQLVAENVAGQLVRRIAFRRAMKRAVSMALKFGAQGVRIACAGRLGGAEMSRREWYREGRVPLHTLRADIDYGFAEAKTTYGVIGVKVWIFKGEVLPEKEAEAAALGI</sequence>
<evidence type="ECO:0000256" key="9">
    <source>
        <dbReference type="RuleBase" id="RU003624"/>
    </source>
</evidence>
<dbReference type="SUPFAM" id="SSF54821">
    <property type="entry name" value="Ribosomal protein S3 C-terminal domain"/>
    <property type="match status" value="1"/>
</dbReference>
<dbReference type="InterPro" id="IPR004087">
    <property type="entry name" value="KH_dom"/>
</dbReference>
<dbReference type="Pfam" id="PF00189">
    <property type="entry name" value="Ribosomal_S3_C"/>
    <property type="match status" value="1"/>
</dbReference>
<comment type="similarity">
    <text evidence="1 8 9">Belongs to the universal ribosomal protein uS3 family.</text>
</comment>
<name>A0A6N9TNF5_DISTH</name>
<organism evidence="11 12">
    <name type="scientific">Dissulfurirhabdus thermomarina</name>
    <dbReference type="NCBI Taxonomy" id="1765737"/>
    <lineage>
        <taxon>Bacteria</taxon>
        <taxon>Deltaproteobacteria</taxon>
        <taxon>Dissulfurirhabdaceae</taxon>
        <taxon>Dissulfurirhabdus</taxon>
    </lineage>
</organism>
<dbReference type="CDD" id="cd02412">
    <property type="entry name" value="KH-II_30S_S3"/>
    <property type="match status" value="1"/>
</dbReference>
<evidence type="ECO:0000313" key="11">
    <source>
        <dbReference type="EMBL" id="NDY41314.1"/>
    </source>
</evidence>
<dbReference type="AlphaFoldDB" id="A0A6N9TNF5"/>
<comment type="function">
    <text evidence="6 8">Binds the lower part of the 30S subunit head. Binds mRNA in the 70S ribosome, positioning it for translation.</text>
</comment>